<dbReference type="OrthoDB" id="3893071at2759"/>
<dbReference type="RefSeq" id="XP_037218148.1">
    <property type="nucleotide sequence ID" value="XM_037364906.1"/>
</dbReference>
<dbReference type="EMBL" id="JACAZF010000007">
    <property type="protein sequence ID" value="KAF7298760.1"/>
    <property type="molecule type" value="Genomic_DNA"/>
</dbReference>
<sequence length="336" mass="38651">MEVDSTTHRCEELWFEDGNIVLQAGATQYKVYRGTMARNSPVFHDMLGFPQPAEAETVEGLPLVKLHDDAEEVTPFLKALFIVDFFLPFPARTTYEVLRGCLRLGQKYAVDSIHKRALVHFSSYFVTSLESWDFAQYTTQKADENPSNIISWTKPESMGPEFYISCILLAREVEATWTLPTSFYHLSTEFKIVGTGPFRAADGKIYQLSTQDQGAFLRGSEEQMGATWDIVRELGDPEVPKQCPTSPQECTFAILNALYEANDQCRDCQRLPLQFWDYEQWQYLGHACTRCRFELKQKHNEARMNFWNDLPMIYELPSWTELEVMREAAIGDGLLI</sequence>
<accession>A0A8H6SFQ8</accession>
<protein>
    <recommendedName>
        <fullName evidence="3">BTB domain-containing protein</fullName>
    </recommendedName>
</protein>
<name>A0A8H6SFQ8_9AGAR</name>
<gene>
    <name evidence="1" type="ORF">MIND_00823500</name>
</gene>
<comment type="caution">
    <text evidence="1">The sequence shown here is derived from an EMBL/GenBank/DDBJ whole genome shotgun (WGS) entry which is preliminary data.</text>
</comment>
<evidence type="ECO:0008006" key="3">
    <source>
        <dbReference type="Google" id="ProtNLM"/>
    </source>
</evidence>
<evidence type="ECO:0000313" key="2">
    <source>
        <dbReference type="Proteomes" id="UP000636479"/>
    </source>
</evidence>
<keyword evidence="2" id="KW-1185">Reference proteome</keyword>
<reference evidence="1" key="1">
    <citation type="submission" date="2020-05" db="EMBL/GenBank/DDBJ databases">
        <title>Mycena genomes resolve the evolution of fungal bioluminescence.</title>
        <authorList>
            <person name="Tsai I.J."/>
        </authorList>
    </citation>
    <scope>NUCLEOTIDE SEQUENCE</scope>
    <source>
        <strain evidence="1">171206Taipei</strain>
    </source>
</reference>
<dbReference type="GeneID" id="59347422"/>
<organism evidence="1 2">
    <name type="scientific">Mycena indigotica</name>
    <dbReference type="NCBI Taxonomy" id="2126181"/>
    <lineage>
        <taxon>Eukaryota</taxon>
        <taxon>Fungi</taxon>
        <taxon>Dikarya</taxon>
        <taxon>Basidiomycota</taxon>
        <taxon>Agaricomycotina</taxon>
        <taxon>Agaricomycetes</taxon>
        <taxon>Agaricomycetidae</taxon>
        <taxon>Agaricales</taxon>
        <taxon>Marasmiineae</taxon>
        <taxon>Mycenaceae</taxon>
        <taxon>Mycena</taxon>
    </lineage>
</organism>
<dbReference type="Proteomes" id="UP000636479">
    <property type="component" value="Unassembled WGS sequence"/>
</dbReference>
<evidence type="ECO:0000313" key="1">
    <source>
        <dbReference type="EMBL" id="KAF7298760.1"/>
    </source>
</evidence>
<dbReference type="AlphaFoldDB" id="A0A8H6SFQ8"/>
<proteinExistence type="predicted"/>